<gene>
    <name evidence="1" type="ORF">HMPREF9442_01631</name>
</gene>
<comment type="caution">
    <text evidence="1">The sequence shown here is derived from an EMBL/GenBank/DDBJ whole genome shotgun (WGS) entry which is preliminary data.</text>
</comment>
<proteinExistence type="predicted"/>
<evidence type="ECO:0000313" key="2">
    <source>
        <dbReference type="Proteomes" id="UP000005546"/>
    </source>
</evidence>
<dbReference type="AlphaFoldDB" id="F3QTW2"/>
<dbReference type="STRING" id="762982.HMPREF9442_01631"/>
<name>F3QTW2_9BACT</name>
<dbReference type="HOGENOM" id="CLU_3101870_0_0_10"/>
<reference evidence="1 2" key="1">
    <citation type="submission" date="2011-02" db="EMBL/GenBank/DDBJ databases">
        <authorList>
            <person name="Weinstock G."/>
            <person name="Sodergren E."/>
            <person name="Clifton S."/>
            <person name="Fulton L."/>
            <person name="Fulton B."/>
            <person name="Courtney L."/>
            <person name="Fronick C."/>
            <person name="Harrison M."/>
            <person name="Strong C."/>
            <person name="Farmer C."/>
            <person name="Delahaunty K."/>
            <person name="Markovic C."/>
            <person name="Hall O."/>
            <person name="Minx P."/>
            <person name="Tomlinson C."/>
            <person name="Mitreva M."/>
            <person name="Hou S."/>
            <person name="Chen J."/>
            <person name="Wollam A."/>
            <person name="Pepin K.H."/>
            <person name="Johnson M."/>
            <person name="Bhonagiri V."/>
            <person name="Zhang X."/>
            <person name="Suruliraj S."/>
            <person name="Warren W."/>
            <person name="Chinwalla A."/>
            <person name="Mardis E.R."/>
            <person name="Wilson R.K."/>
        </authorList>
    </citation>
    <scope>NUCLEOTIDE SEQUENCE [LARGE SCALE GENOMIC DNA]</scope>
    <source>
        <strain evidence="1 2">YIT 11841</strain>
    </source>
</reference>
<protein>
    <submittedName>
        <fullName evidence="1">Uncharacterized protein</fullName>
    </submittedName>
</protein>
<dbReference type="Proteomes" id="UP000005546">
    <property type="component" value="Unassembled WGS sequence"/>
</dbReference>
<accession>F3QTW2</accession>
<sequence length="51" mass="5967">MFKFCCICVGKDRQNRPIKEVFAVAFRTVWRECGIFCVMLGCPSRLFFVTL</sequence>
<keyword evidence="2" id="KW-1185">Reference proteome</keyword>
<evidence type="ECO:0000313" key="1">
    <source>
        <dbReference type="EMBL" id="EGG54371.1"/>
    </source>
</evidence>
<dbReference type="EMBL" id="AFBR01000040">
    <property type="protein sequence ID" value="EGG54371.1"/>
    <property type="molecule type" value="Genomic_DNA"/>
</dbReference>
<organism evidence="1 2">
    <name type="scientific">Paraprevotella xylaniphila YIT 11841</name>
    <dbReference type="NCBI Taxonomy" id="762982"/>
    <lineage>
        <taxon>Bacteria</taxon>
        <taxon>Pseudomonadati</taxon>
        <taxon>Bacteroidota</taxon>
        <taxon>Bacteroidia</taxon>
        <taxon>Bacteroidales</taxon>
        <taxon>Prevotellaceae</taxon>
        <taxon>Paraprevotella</taxon>
    </lineage>
</organism>